<evidence type="ECO:0000259" key="3">
    <source>
        <dbReference type="PROSITE" id="PS50106"/>
    </source>
</evidence>
<dbReference type="InterPro" id="IPR011993">
    <property type="entry name" value="PH-like_dom_sf"/>
</dbReference>
<dbReference type="SUPFAM" id="SSF54236">
    <property type="entry name" value="Ubiquitin-like"/>
    <property type="match status" value="1"/>
</dbReference>
<dbReference type="CDD" id="cd17101">
    <property type="entry name" value="FERM_F1_PTPN13_like"/>
    <property type="match status" value="1"/>
</dbReference>
<dbReference type="InterPro" id="IPR019748">
    <property type="entry name" value="FERM_central"/>
</dbReference>
<feature type="domain" description="PDZ" evidence="3">
    <location>
        <begin position="1433"/>
        <end position="1514"/>
    </location>
</feature>
<dbReference type="InterPro" id="IPR019749">
    <property type="entry name" value="Band_41_domain"/>
</dbReference>
<dbReference type="Pfam" id="PF00595">
    <property type="entry name" value="PDZ"/>
    <property type="match status" value="3"/>
</dbReference>
<dbReference type="InterPro" id="IPR052074">
    <property type="entry name" value="NonRcpt_TyrProt_Phosphatase"/>
</dbReference>
<dbReference type="Gene3D" id="1.20.80.10">
    <property type="match status" value="1"/>
</dbReference>
<dbReference type="CDD" id="cd00136">
    <property type="entry name" value="PDZ_canonical"/>
    <property type="match status" value="1"/>
</dbReference>
<dbReference type="Gene3D" id="3.10.20.90">
    <property type="entry name" value="Phosphatidylinositol 3-kinase Catalytic Subunit, Chain A, domain 1"/>
    <property type="match status" value="1"/>
</dbReference>
<dbReference type="InterPro" id="IPR018980">
    <property type="entry name" value="FERM_PH-like_C"/>
</dbReference>
<feature type="compositionally biased region" description="Polar residues" evidence="1">
    <location>
        <begin position="580"/>
        <end position="592"/>
    </location>
</feature>
<feature type="domain" description="FERM" evidence="2">
    <location>
        <begin position="656"/>
        <end position="969"/>
    </location>
</feature>
<dbReference type="SMART" id="SM00295">
    <property type="entry name" value="B41"/>
    <property type="match status" value="1"/>
</dbReference>
<feature type="domain" description="PDZ" evidence="3">
    <location>
        <begin position="1102"/>
        <end position="1186"/>
    </location>
</feature>
<dbReference type="PROSITE" id="PS50057">
    <property type="entry name" value="FERM_3"/>
    <property type="match status" value="1"/>
</dbReference>
<dbReference type="SUPFAM" id="SSF50156">
    <property type="entry name" value="PDZ domain-like"/>
    <property type="match status" value="3"/>
</dbReference>
<dbReference type="Pfam" id="PF09379">
    <property type="entry name" value="FERM_N"/>
    <property type="match status" value="1"/>
</dbReference>
<evidence type="ECO:0000313" key="4">
    <source>
        <dbReference type="Proteomes" id="UP000046395"/>
    </source>
</evidence>
<feature type="region of interest" description="Disordered" evidence="1">
    <location>
        <begin position="561"/>
        <end position="592"/>
    </location>
</feature>
<dbReference type="InterPro" id="IPR000299">
    <property type="entry name" value="FERM_domain"/>
</dbReference>
<feature type="compositionally biased region" description="Basic and acidic residues" evidence="1">
    <location>
        <begin position="976"/>
        <end position="986"/>
    </location>
</feature>
<feature type="compositionally biased region" description="Basic and acidic residues" evidence="1">
    <location>
        <begin position="1011"/>
        <end position="1028"/>
    </location>
</feature>
<dbReference type="InterPro" id="IPR014352">
    <property type="entry name" value="FERM/acyl-CoA-bd_prot_sf"/>
</dbReference>
<dbReference type="CDD" id="cd13187">
    <property type="entry name" value="FERM_C_PTPH13"/>
    <property type="match status" value="1"/>
</dbReference>
<feature type="region of interest" description="Disordered" evidence="1">
    <location>
        <begin position="976"/>
        <end position="1066"/>
    </location>
</feature>
<feature type="compositionally biased region" description="Basic residues" evidence="1">
    <location>
        <begin position="562"/>
        <end position="579"/>
    </location>
</feature>
<dbReference type="Gene3D" id="2.30.29.30">
    <property type="entry name" value="Pleckstrin-homology domain (PH domain)/Phosphotyrosine-binding domain (PTB)"/>
    <property type="match status" value="1"/>
</dbReference>
<dbReference type="PROSITE" id="PS50106">
    <property type="entry name" value="PDZ"/>
    <property type="match status" value="3"/>
</dbReference>
<sequence>MKGFGGGHVTYSEVQQRKCNLNEKQLWSLVLLAVEAVEKEVNDVGEFLPFCLDDLYVAKDGGVELTRPRCCTRAPSDYLAPELDSKCQVEEQYLSVAKMYLYTLGCWLNEILVKNPNVQSDASLILHSVVNMMKLQNCKSRIDLPTCKQIISNQVKLLCLLPEQLLESLRLELTADAALEEACSTTESSSLEEIFVEDQLRRFEIGNATFAYSESATCSATADIVLVDERTHCANRVDPLPEDQVSISVDAFLKKRSATSNAESKFFIDHPRETVLKLIPVEEIFLEARLERFGAQAGVTSTSYIPFESSVQICTKLASTRLTTDLKPLQGGVLSAEGRIKVYPEETALKTLAVSPPTDSNYGVSSDFGSGHELSEAVSSRFRLPSSGSWLRLYGRSCSSLPDVQVRTASLVGSFSEPCLPTNGSGSYAEEDNRSVDSSLLCLNVVRSTLAAGNAATKGRHFDEIELSSEEDERERFCHPSQQLGVKAAKQPLTTAATRREVEAPNASINEYERACKKPVVPVRAKKKSSPTELSICPPSVSPEQRAAPAAPFVRNSFRGIRNSRHTSWRGAHAQKRSRTSPNDRTVATTAGEQCRGGDVVRISLQRGNGDRAVRHHHHRAAMTVPAYRNRDRLPSIRLKAPSTEQRKLFCKIRDSNVLVILLNGQRVDVACKTNCTALDIFEVVCTHTNLVERHFFGLTYLKDGEYFFLEPEQKIYRFAPPGWRHQANENARVVFCLYLRLKFYPVVLDFVKTELTMYHIYLQLRHDIMEERLQCEQESAYQLAALALQAEVGDRPSQELYFDPQSYLPAAFIKQENIDRVRARLAQMHFRHAGKSSQIAEVEYVKMCQTLREFGIHFYRLYRTKPSHMLTPSPLGDPDTGVPLWIGIMNRGLVIFEEKGGFRIPMSHHPWHLTQTLQFDHKKFHIVARKSQNGLSLNKLTFFTDSYRKSSYFVNFAAAQHRFCMKMRTWASTLPRERRSGRGADAEASSTLTNPQGNSSGPAAGAHCRPHSDSGRRSSDGHQERPVDVVSTSSVTLPRPAVPSRKAKATGESNGHPSKISFLSQDNSNSTFGVTSEQTFSCDSTGNMKASFVDSEYDIVSATLVKDPRYGLGLTLVDGEIQGLKGIYIRSMTVGGPAELDGRLKIGDKVVAINDKSLDGRSRLDAVNMVRESDASVNLRVLRLRCLYSSDESVDSAGANDVSKRWSMDLSLDALNLSLKNELSSTPLRNNADDNNAIGIANCSAMYSSLYNYSDSEEERSSNEGRTAASTTAAAVTNCVQPQSVPPMSRDLLLNRPRDKDGFGDIDWTNSIVYDSKWNEDEVDLVEVVLEKNENGSLGIQVAGGKGQKRVYVKCIVGEPALSCPHIRPGDRLAMVNGQSTEGLSHADAVTLLRNAKSPVVLRLWRSRSQQNLQNGDEPTAKHEEERTRMLQVVLNKAESHPLGLSLGKPVSGTGVFIRSISPGSVAAIDGRLRVGDKICMIGDEFVSDLDPVDVVQKLKAAAGSVRLTIERS</sequence>
<dbReference type="Proteomes" id="UP000046395">
    <property type="component" value="Unassembled WGS sequence"/>
</dbReference>
<feature type="region of interest" description="Disordered" evidence="1">
    <location>
        <begin position="530"/>
        <end position="549"/>
    </location>
</feature>
<accession>A0A5S6QVF1</accession>
<protein>
    <submittedName>
        <fullName evidence="5">FERM and PDZ domain-containing protein 2</fullName>
    </submittedName>
</protein>
<reference evidence="4" key="1">
    <citation type="submission" date="2013-11" db="EMBL/GenBank/DDBJ databases">
        <authorList>
            <person name="Aslett M."/>
        </authorList>
    </citation>
    <scope>NUCLEOTIDE SEQUENCE [LARGE SCALE GENOMIC DNA]</scope>
    <source>
        <strain evidence="4">Edinburgh</strain>
    </source>
</reference>
<dbReference type="WBParaSite" id="TMUE_3000010867.2">
    <property type="protein sequence ID" value="TMUE_3000010867.2"/>
    <property type="gene ID" value="WBGene00287142"/>
</dbReference>
<evidence type="ECO:0000256" key="1">
    <source>
        <dbReference type="SAM" id="MobiDB-lite"/>
    </source>
</evidence>
<dbReference type="InterPro" id="IPR018979">
    <property type="entry name" value="FERM_N"/>
</dbReference>
<dbReference type="InterPro" id="IPR036034">
    <property type="entry name" value="PDZ_sf"/>
</dbReference>
<dbReference type="PANTHER" id="PTHR46900">
    <property type="entry name" value="TYROSINE-PROTEIN PHOSPHATASE NON-RECEPTOR TYPE 13"/>
    <property type="match status" value="1"/>
</dbReference>
<name>A0A5S6QVF1_TRIMR</name>
<dbReference type="InterPro" id="IPR001478">
    <property type="entry name" value="PDZ"/>
</dbReference>
<organism evidence="4 5">
    <name type="scientific">Trichuris muris</name>
    <name type="common">Mouse whipworm</name>
    <dbReference type="NCBI Taxonomy" id="70415"/>
    <lineage>
        <taxon>Eukaryota</taxon>
        <taxon>Metazoa</taxon>
        <taxon>Ecdysozoa</taxon>
        <taxon>Nematoda</taxon>
        <taxon>Enoplea</taxon>
        <taxon>Dorylaimia</taxon>
        <taxon>Trichinellida</taxon>
        <taxon>Trichuridae</taxon>
        <taxon>Trichuris</taxon>
    </lineage>
</organism>
<dbReference type="PANTHER" id="PTHR46900:SF2">
    <property type="entry name" value="TYROSINE-PROTEIN PHOSPHATASE NON-RECEPTOR TYPE 13"/>
    <property type="match status" value="1"/>
</dbReference>
<feature type="compositionally biased region" description="Polar residues" evidence="1">
    <location>
        <begin position="989"/>
        <end position="1002"/>
    </location>
</feature>
<evidence type="ECO:0000313" key="5">
    <source>
        <dbReference type="WBParaSite" id="TMUE_3000010867.1"/>
    </source>
</evidence>
<dbReference type="STRING" id="70415.A0A5S6QVF1"/>
<dbReference type="Pfam" id="PF00373">
    <property type="entry name" value="FERM_M"/>
    <property type="match status" value="1"/>
</dbReference>
<reference evidence="4" key="2">
    <citation type="submission" date="2014-03" db="EMBL/GenBank/DDBJ databases">
        <title>The whipworm genome and dual-species transcriptomics of an intimate host-pathogen interaction.</title>
        <authorList>
            <person name="Foth B.J."/>
            <person name="Tsai I.J."/>
            <person name="Reid A.J."/>
            <person name="Bancroft A.J."/>
            <person name="Nichol S."/>
            <person name="Tracey A."/>
            <person name="Holroyd N."/>
            <person name="Cotton J.A."/>
            <person name="Stanley E.J."/>
            <person name="Zarowiecki M."/>
            <person name="Liu J.Z."/>
            <person name="Huckvale T."/>
            <person name="Cooper P.J."/>
            <person name="Grencis R.K."/>
            <person name="Berriman M."/>
        </authorList>
    </citation>
    <scope>NUCLEOTIDE SEQUENCE [LARGE SCALE GENOMIC DNA]</scope>
    <source>
        <strain evidence="4">Edinburgh</strain>
    </source>
</reference>
<dbReference type="InterPro" id="IPR029071">
    <property type="entry name" value="Ubiquitin-like_domsf"/>
</dbReference>
<feature type="compositionally biased region" description="Polar residues" evidence="1">
    <location>
        <begin position="1052"/>
        <end position="1066"/>
    </location>
</feature>
<dbReference type="PRINTS" id="PR00935">
    <property type="entry name" value="BAND41"/>
</dbReference>
<dbReference type="WBParaSite" id="TMUE_3000010867.1">
    <property type="protein sequence ID" value="TMUE_3000010867.1"/>
    <property type="gene ID" value="WBGene00287142"/>
</dbReference>
<dbReference type="SUPFAM" id="SSF47031">
    <property type="entry name" value="Second domain of FERM"/>
    <property type="match status" value="1"/>
</dbReference>
<reference evidence="5" key="3">
    <citation type="submission" date="2019-12" db="UniProtKB">
        <authorList>
            <consortium name="WormBaseParasite"/>
        </authorList>
    </citation>
    <scope>IDENTIFICATION</scope>
</reference>
<proteinExistence type="predicted"/>
<dbReference type="Pfam" id="PF09380">
    <property type="entry name" value="FERM_C"/>
    <property type="match status" value="1"/>
</dbReference>
<dbReference type="SMART" id="SM00228">
    <property type="entry name" value="PDZ"/>
    <property type="match status" value="3"/>
</dbReference>
<dbReference type="Gene3D" id="2.30.42.10">
    <property type="match status" value="3"/>
</dbReference>
<dbReference type="SMART" id="SM01196">
    <property type="entry name" value="FERM_C"/>
    <property type="match status" value="1"/>
</dbReference>
<feature type="domain" description="PDZ" evidence="3">
    <location>
        <begin position="1328"/>
        <end position="1409"/>
    </location>
</feature>
<dbReference type="InterPro" id="IPR035963">
    <property type="entry name" value="FERM_2"/>
</dbReference>
<dbReference type="SUPFAM" id="SSF50729">
    <property type="entry name" value="PH domain-like"/>
    <property type="match status" value="1"/>
</dbReference>
<dbReference type="CDD" id="cd14473">
    <property type="entry name" value="FERM_B-lobe"/>
    <property type="match status" value="1"/>
</dbReference>
<keyword evidence="4" id="KW-1185">Reference proteome</keyword>
<evidence type="ECO:0000259" key="2">
    <source>
        <dbReference type="PROSITE" id="PS50057"/>
    </source>
</evidence>